<organism evidence="9 10">
    <name type="scientific">Flexibacter flexilis DSM 6793</name>
    <dbReference type="NCBI Taxonomy" id="927664"/>
    <lineage>
        <taxon>Bacteria</taxon>
        <taxon>Pseudomonadati</taxon>
        <taxon>Bacteroidota</taxon>
        <taxon>Cytophagia</taxon>
        <taxon>Cytophagales</taxon>
        <taxon>Flexibacteraceae</taxon>
        <taxon>Flexibacter</taxon>
    </lineage>
</organism>
<dbReference type="Gene3D" id="3.10.50.40">
    <property type="match status" value="3"/>
</dbReference>
<gene>
    <name evidence="9" type="ORF">SAMN05421780_103167</name>
</gene>
<evidence type="ECO:0000259" key="8">
    <source>
        <dbReference type="PROSITE" id="PS50059"/>
    </source>
</evidence>
<evidence type="ECO:0000256" key="6">
    <source>
        <dbReference type="PROSITE-ProRule" id="PRU00277"/>
    </source>
</evidence>
<accession>A0A1I1H1J6</accession>
<keyword evidence="10" id="KW-1185">Reference proteome</keyword>
<dbReference type="PROSITE" id="PS50059">
    <property type="entry name" value="FKBP_PPIASE"/>
    <property type="match status" value="3"/>
</dbReference>
<dbReference type="SUPFAM" id="SSF54534">
    <property type="entry name" value="FKBP-like"/>
    <property type="match status" value="3"/>
</dbReference>
<evidence type="ECO:0000313" key="10">
    <source>
        <dbReference type="Proteomes" id="UP000199514"/>
    </source>
</evidence>
<evidence type="ECO:0000256" key="5">
    <source>
        <dbReference type="ARBA" id="ARBA00023235"/>
    </source>
</evidence>
<name>A0A1I1H1J6_9BACT</name>
<feature type="domain" description="PPIase FKBP-type" evidence="8">
    <location>
        <begin position="348"/>
        <end position="434"/>
    </location>
</feature>
<comment type="similarity">
    <text evidence="2">Belongs to the FKBP-type PPIase family.</text>
</comment>
<evidence type="ECO:0000256" key="7">
    <source>
        <dbReference type="SAM" id="Coils"/>
    </source>
</evidence>
<reference evidence="9 10" key="1">
    <citation type="submission" date="2016-10" db="EMBL/GenBank/DDBJ databases">
        <authorList>
            <person name="de Groot N.N."/>
        </authorList>
    </citation>
    <scope>NUCLEOTIDE SEQUENCE [LARGE SCALE GENOMIC DNA]</scope>
    <source>
        <strain evidence="9 10">DSM 6793</strain>
    </source>
</reference>
<sequence length="435" mass="46796">MLPLAGLLALAACNSNSFKTSPDGLEYKFFTENKSDRKPAAGDMLTLHFIVKNDKDSVLDDSHKLSKLDSLMKRPVQPRTVELQKPSFKGGLESGLMMMSEGDSAEFKLPVDSLYKGGPVPPMLKAGTKMAFVVKLLKIVKSTELKQKEEKTIDSTLNANKVASQRTASGLRYVITSQGTGQKPNNGDVVSVHHKVTLLNDTVTVVNSFGKRSMQFPLGNAAQMGLPPFYDEAIALLPYGGRGVFYVPSSLAFGGKGIQGLIPPNSMLTAEIGVLTAEEGKAEAEKVAKEEAEMQKNQQEAMGKQKKIDDQVIKDYIKKEKLSGVEKTASGIYYLVTKKGNGAKPTAGQKVSVQYRGTLLDGKEFDASKGKAFEFTIGQREVIAGWDEAIALLNEGSKATLLIPSGLAYGPGGAGNDIAPNSVLRFDVELVKVSK</sequence>
<dbReference type="PANTHER" id="PTHR43811">
    <property type="entry name" value="FKBP-TYPE PEPTIDYL-PROLYL CIS-TRANS ISOMERASE FKPA"/>
    <property type="match status" value="1"/>
</dbReference>
<keyword evidence="5 6" id="KW-0413">Isomerase</keyword>
<protein>
    <recommendedName>
        <fullName evidence="3 6">peptidylprolyl isomerase</fullName>
        <ecNumber evidence="3 6">5.2.1.8</ecNumber>
    </recommendedName>
</protein>
<evidence type="ECO:0000313" key="9">
    <source>
        <dbReference type="EMBL" id="SFC17626.1"/>
    </source>
</evidence>
<dbReference type="Pfam" id="PF00254">
    <property type="entry name" value="FKBP_C"/>
    <property type="match status" value="3"/>
</dbReference>
<evidence type="ECO:0000256" key="1">
    <source>
        <dbReference type="ARBA" id="ARBA00000971"/>
    </source>
</evidence>
<evidence type="ECO:0000256" key="3">
    <source>
        <dbReference type="ARBA" id="ARBA00013194"/>
    </source>
</evidence>
<dbReference type="GO" id="GO:0003755">
    <property type="term" value="F:peptidyl-prolyl cis-trans isomerase activity"/>
    <property type="evidence" value="ECO:0007669"/>
    <property type="project" value="UniProtKB-KW"/>
</dbReference>
<keyword evidence="4 6" id="KW-0697">Rotamase</keyword>
<keyword evidence="7" id="KW-0175">Coiled coil</keyword>
<dbReference type="AlphaFoldDB" id="A0A1I1H1J6"/>
<feature type="domain" description="PPIase FKBP-type" evidence="8">
    <location>
        <begin position="42"/>
        <end position="140"/>
    </location>
</feature>
<dbReference type="EMBL" id="FOLE01000003">
    <property type="protein sequence ID" value="SFC17626.1"/>
    <property type="molecule type" value="Genomic_DNA"/>
</dbReference>
<dbReference type="EC" id="5.2.1.8" evidence="3 6"/>
<comment type="catalytic activity">
    <reaction evidence="1 6">
        <text>[protein]-peptidylproline (omega=180) = [protein]-peptidylproline (omega=0)</text>
        <dbReference type="Rhea" id="RHEA:16237"/>
        <dbReference type="Rhea" id="RHEA-COMP:10747"/>
        <dbReference type="Rhea" id="RHEA-COMP:10748"/>
        <dbReference type="ChEBI" id="CHEBI:83833"/>
        <dbReference type="ChEBI" id="CHEBI:83834"/>
        <dbReference type="EC" id="5.2.1.8"/>
    </reaction>
</comment>
<feature type="domain" description="PPIase FKBP-type" evidence="8">
    <location>
        <begin position="187"/>
        <end position="278"/>
    </location>
</feature>
<dbReference type="PANTHER" id="PTHR43811:SF19">
    <property type="entry name" value="39 KDA FK506-BINDING NUCLEAR PROTEIN"/>
    <property type="match status" value="1"/>
</dbReference>
<proteinExistence type="inferred from homology"/>
<dbReference type="InterPro" id="IPR046357">
    <property type="entry name" value="PPIase_dom_sf"/>
</dbReference>
<feature type="coiled-coil region" evidence="7">
    <location>
        <begin position="277"/>
        <end position="307"/>
    </location>
</feature>
<dbReference type="Proteomes" id="UP000199514">
    <property type="component" value="Unassembled WGS sequence"/>
</dbReference>
<dbReference type="InterPro" id="IPR001179">
    <property type="entry name" value="PPIase_FKBP_dom"/>
</dbReference>
<evidence type="ECO:0000256" key="2">
    <source>
        <dbReference type="ARBA" id="ARBA00006577"/>
    </source>
</evidence>
<dbReference type="STRING" id="927664.SAMN05421780_103167"/>
<evidence type="ECO:0000256" key="4">
    <source>
        <dbReference type="ARBA" id="ARBA00023110"/>
    </source>
</evidence>